<evidence type="ECO:0000256" key="2">
    <source>
        <dbReference type="ARBA" id="ARBA00004496"/>
    </source>
</evidence>
<dbReference type="Proteomes" id="UP000727407">
    <property type="component" value="Unassembled WGS sequence"/>
</dbReference>
<comment type="catalytic activity">
    <reaction evidence="17">
        <text>L-threonyl-[protein] + ATP = O-phospho-L-threonyl-[protein] + ADP + H(+)</text>
        <dbReference type="Rhea" id="RHEA:46608"/>
        <dbReference type="Rhea" id="RHEA-COMP:11060"/>
        <dbReference type="Rhea" id="RHEA-COMP:11605"/>
        <dbReference type="ChEBI" id="CHEBI:15378"/>
        <dbReference type="ChEBI" id="CHEBI:30013"/>
        <dbReference type="ChEBI" id="CHEBI:30616"/>
        <dbReference type="ChEBI" id="CHEBI:61977"/>
        <dbReference type="ChEBI" id="CHEBI:456216"/>
        <dbReference type="EC" id="2.7.11.1"/>
    </reaction>
</comment>
<dbReference type="FunFam" id="3.30.200.20:FF:000052">
    <property type="entry name" value="Serine/threonine-protein kinase RIO2"/>
    <property type="match status" value="1"/>
</dbReference>
<comment type="cofactor">
    <cofactor evidence="1">
        <name>Mg(2+)</name>
        <dbReference type="ChEBI" id="CHEBI:18420"/>
    </cofactor>
</comment>
<dbReference type="InterPro" id="IPR018934">
    <property type="entry name" value="RIO_dom"/>
</dbReference>
<dbReference type="InterPro" id="IPR036388">
    <property type="entry name" value="WH-like_DNA-bd_sf"/>
</dbReference>
<dbReference type="Gene3D" id="3.30.200.20">
    <property type="entry name" value="Phosphorylase Kinase, domain 1"/>
    <property type="match status" value="1"/>
</dbReference>
<evidence type="ECO:0000256" key="3">
    <source>
        <dbReference type="ARBA" id="ARBA00009196"/>
    </source>
</evidence>
<dbReference type="FunFam" id="1.10.10.10:FF:000053">
    <property type="entry name" value="Serine/threonine-protein kinase RIO2"/>
    <property type="match status" value="1"/>
</dbReference>
<feature type="region of interest" description="Disordered" evidence="23">
    <location>
        <begin position="361"/>
        <end position="414"/>
    </location>
</feature>
<keyword evidence="6" id="KW-0963">Cytoplasm</keyword>
<keyword evidence="26" id="KW-1185">Reference proteome</keyword>
<keyword evidence="14" id="KW-0067">ATP-binding</keyword>
<evidence type="ECO:0000256" key="15">
    <source>
        <dbReference type="ARBA" id="ARBA00022842"/>
    </source>
</evidence>
<dbReference type="GO" id="GO:0046872">
    <property type="term" value="F:metal ion binding"/>
    <property type="evidence" value="ECO:0007669"/>
    <property type="project" value="UniProtKB-KW"/>
</dbReference>
<evidence type="ECO:0000256" key="22">
    <source>
        <dbReference type="ARBA" id="ARBA00076005"/>
    </source>
</evidence>
<keyword evidence="10" id="KW-0808">Transferase</keyword>
<dbReference type="EC" id="2.7.11.1" evidence="5"/>
<evidence type="ECO:0000256" key="20">
    <source>
        <dbReference type="ARBA" id="ARBA00068353"/>
    </source>
</evidence>
<keyword evidence="9" id="KW-0597">Phosphoprotein</keyword>
<dbReference type="InterPro" id="IPR018935">
    <property type="entry name" value="RIO_kinase_CS"/>
</dbReference>
<dbReference type="Pfam" id="PF26573">
    <property type="entry name" value="TPR_Epg5_2"/>
    <property type="match status" value="1"/>
</dbReference>
<keyword evidence="8" id="KW-0723">Serine/threonine-protein kinase</keyword>
<feature type="compositionally biased region" description="Basic and acidic residues" evidence="23">
    <location>
        <begin position="370"/>
        <end position="389"/>
    </location>
</feature>
<dbReference type="GO" id="GO:0005737">
    <property type="term" value="C:cytoplasm"/>
    <property type="evidence" value="ECO:0007669"/>
    <property type="project" value="UniProtKB-SubCell"/>
</dbReference>
<feature type="non-terminal residue" evidence="25">
    <location>
        <position position="1"/>
    </location>
</feature>
<evidence type="ECO:0000256" key="6">
    <source>
        <dbReference type="ARBA" id="ARBA00022490"/>
    </source>
</evidence>
<comment type="catalytic activity">
    <reaction evidence="18">
        <text>L-seryl-[protein] + ATP = O-phospho-L-seryl-[protein] + ADP + H(+)</text>
        <dbReference type="Rhea" id="RHEA:17989"/>
        <dbReference type="Rhea" id="RHEA-COMP:9863"/>
        <dbReference type="Rhea" id="RHEA-COMP:11604"/>
        <dbReference type="ChEBI" id="CHEBI:15378"/>
        <dbReference type="ChEBI" id="CHEBI:29999"/>
        <dbReference type="ChEBI" id="CHEBI:30616"/>
        <dbReference type="ChEBI" id="CHEBI:83421"/>
        <dbReference type="ChEBI" id="CHEBI:456216"/>
        <dbReference type="EC" id="2.7.11.1"/>
    </reaction>
</comment>
<dbReference type="GO" id="GO:0097352">
    <property type="term" value="P:autophagosome maturation"/>
    <property type="evidence" value="ECO:0007669"/>
    <property type="project" value="TreeGrafter"/>
</dbReference>
<evidence type="ECO:0000256" key="8">
    <source>
        <dbReference type="ARBA" id="ARBA00022527"/>
    </source>
</evidence>
<evidence type="ECO:0000256" key="1">
    <source>
        <dbReference type="ARBA" id="ARBA00001946"/>
    </source>
</evidence>
<sequence length="2946" mass="333004">MGKLNVVVLRYLSRDDFRVLTAVEMGMKNHEIVPVSLIASIANLRHGGCNKVLRELVKHKLLAYERSKTVQGYRLNYGGYDYLALKALSSRNVIFSVGNQMGVGKESDIYIVANEEGDQFALKLHRLGRTSFRNLKNKRDYHKHRHKISWLYLSRLSAMKEYAYMKALYDRGFPVPKPVDYNRHAVVMELINGYPLCQVREIQDPASLYSEIMELIVKLANHGLIHGDFNEFNLMLDDNDNITMIDFPQMVSTSHPNAEWYFDRDVKCVRDFFIKRYNYEGELYPTFKDIRKACSLDVEISASGYTKELQQDDQLLHPAGPEGEEGLSGEEDDAPEAPQPVCEEPIDLEEYKHAIMELEGMKIGNEDSTDEKRTEEKDHGETSAEKETCLESGTDLVMDSSSRLESNEENEDECPELVDLSAFNKEFKPFRDQGSLLHVNEHRQRTTSETSIGSITSQSTIPPVSRFVSVSDKKQTLRKASEPLIPKPPASEFTDVPLSLPPEPPVSAQEPLPDAQPSAERNEKHETEQDEAHLFDSSPSAASVLSSQDPTIEVGESSASSRPSRCDPKTLSANIEAFEVPALYPSLPVSAVDPQFLIDMSSIATDLSQTSLTPLPVEGTSTNTVEQISSAPAILTLGDQESSPPSLVPVELDKVEKTQERLYPELPRTCQVVQPFTSEQLRMWEPGSWLENVELHASEFQALVHQEGHELHELLLNYWRCRKQLVQAQTELQATISDCKSAQNRLWSFKDEQLTLQGVCADQAKVSGYHRFQQVVLNEAVVVDLKHLFKTKAELLHQTIALHSYTSVLSRLQVESYLYNLLNTNPITRSVAVHKTDSDGPKSQPSSLKPLKESISVLFSFTRRVLDDSQFQEDIHLWLQRLVCVLHRVGSAGDHLYILNHLLCCPAGIRKWAVPFLQIKVLDNPSGVYHFMQALAILMSPVRDRADLMCHMKPCDVKTNNSYSGPPASIWTLVDEGGEEDEDPETSWLLLSEDDLITLLSQFPFDELFKHLLGMSSKGNYQPQATTSQKMMKIFAFASSLVELLAVGLQTYNRACYRQFVKRIGHMIRMTLCYVSDHWAQYISLTGVSRTTMQEQSFSMEKLQVEFDHLFLRAVLHVLKAKRLGIWLFMSEMPYGTLSSSMLWKIFYIMQCAEMDGLDKLGCSLSVENCIQSLQDAGHQERFEAWLSEINSSDGICLLTAFAHMAQPKRTDADPQFVRTIVLEIYKVSYVSVSTREIFSKVGRELLAAIATAHPDVISILLERLKETIDKVGMVSLYLFKELPLHLWSPNEDEVGVIRRWLLDYSLSAVENKLACIILEGLNWGFHPSGCLALPAVLHSEVALLVVEAYQKYLTDKPYAGIISEGLKQMSYLANIMRLGQTPETSFNQWAWDLALRLKLHTSERNPQGAWCPLPSSDVPTVPEVTDSPTMHPVLKAVKAGIPIGCFLALDMSTLGHSLEKFCSEGIPLLKTLVQSRHLKAAIHVLENILPMAYHCPFYLLKNEQFLNCVQLFLQLDSGTPQGVTQQVTLKVAQHLIGASSCENIKLLNSVIQAHILESSKVDRVGAVAVLEFWLQVLTKQNLWHRDKTVLYLLDNLCRAAFLHQQEECLQKLLYQQHKNALGYHGDKGLLSSLMGWIVAGNITPSFIEGNALTDEVWFAWVVLNMETIFEEDSQLRRCVEHELVSNPALTPDQALKKAQLRLKLHVVPCLQRLMVYRWAQQALVTSADHPLLPLIWQKFLHLYLRQPGPEFGLEAKGCIGKRYFHSAAHVTLLKELKQRLVEVCDFHHAAGKALKVQSPLSDAHTEGEAMPGTPVFQSMTSPELHVELVRLFSAFALWMDDESMQKQELNLPSLPKQYDAHRLATIMQGQQEPWMEYMDIERVQHELNEVLNLWVKVKSEPLFSQRSSSSIFTDFINPQAARERILTNLKKHDAPQCAPLLVPIKAPVPDISTGSLSDVHASTSLIQEDLTKLQHQAKLAAMRETQQVALDSELLEVLPQLYTNREEQLFMQLECNGKGGQPCQGAAHITVKYAGMHKVEPVQNQIQSLKSDIKQLQTDTVKPLPQSLAEAAVHTENFITTLVNAYKLHPSPAMQKVGIASFYQIVSLICEDTQRHPPTRQFFTSCIEILGQVFIHDTRAECKRMLKTILQNRRLCNLLSPYFTPNASPSELVSLYEEVVTALHADSGDVIFMLLTKFDLIQWLSASQRPFPDRSRLMELIHLALTACGLEPEPEVLMPFNLFCKHWTELLVYQFPDHYSDFLRLFTQSSSEQLLSADCWRASLKVLGCSASRKNKQSKTSSTHSVRLSPQQVNETIEWLSKYFLKLRLSKGDIRSFGLLSKWRPYIEEVRLFWEYLINYIIDLELNNCSKEPVGSEGLVKALEEIYTRMTKLFSPWMLVLDTDDASNPRCSPWLESDTTVAVSLVSLYTTLTGTLHEKFKDRLLPGQKGALWLHLMHYCKTCTSPKMPEYLLYNYHIEYSQLPWKDLHPDQTLMNQFFNVERGSPKSCFLFMGEVLCKVNWISALSDAMSPQPSASAHMMVVCLLHLMVYLAKEDHLISKPDSPLLGLLGQSTSLPWHLIDISSYENVTRYVSTHYQASLILSQETSSQLVVKLLKMVAGFGSTLEGWHHKDITSKCQTFLRLMVQFLTLLDQNGNISLPSLETEMEKLLECIVLFNPPETDLQQRHMATCSLFAEMLILLNGASVSTAEQLGTKLHSWIEKRARSPLVLPLLTASCRSLASVRHMTRTTEACIMSYFTDGGCVDQYSGWGPILVSLQVPELTVEDFIQESLALGSYLTLYVYILQKLNLEQTLLNEKKILMLLNSWINQVFPNGPADEAKVFLWWHKTLQLLNVQVDLGDPCGLDTLVLALMSFQNHLAELGEERLHSGILGAIGLGRKSPLSNRFRVVARSMSAFLLVQVPSESQLRIHAGTELQLSSKAQQ</sequence>
<evidence type="ECO:0000256" key="4">
    <source>
        <dbReference type="ARBA" id="ARBA00010948"/>
    </source>
</evidence>
<feature type="compositionally biased region" description="Basic and acidic residues" evidence="23">
    <location>
        <begin position="520"/>
        <end position="534"/>
    </location>
</feature>
<name>A0A8J4UWC8_CLAMG</name>
<gene>
    <name evidence="25" type="primary">epg5</name>
    <name evidence="25" type="ORF">DAT39_004649</name>
</gene>
<dbReference type="InterPro" id="IPR015285">
    <property type="entry name" value="RIO2_wHTH_N"/>
</dbReference>
<evidence type="ECO:0000256" key="18">
    <source>
        <dbReference type="ARBA" id="ARBA00048679"/>
    </source>
</evidence>
<dbReference type="PROSITE" id="PS01245">
    <property type="entry name" value="RIO1"/>
    <property type="match status" value="1"/>
</dbReference>
<feature type="compositionally biased region" description="Low complexity" evidence="23">
    <location>
        <begin position="537"/>
        <end position="547"/>
    </location>
</feature>
<accession>A0A8J4UWC8</accession>
<dbReference type="SMART" id="SM00090">
    <property type="entry name" value="RIO"/>
    <property type="match status" value="1"/>
</dbReference>
<dbReference type="Gene3D" id="1.10.10.10">
    <property type="entry name" value="Winged helix-like DNA-binding domain superfamily/Winged helix DNA-binding domain"/>
    <property type="match status" value="1"/>
</dbReference>
<dbReference type="SUPFAM" id="SSF56112">
    <property type="entry name" value="Protein kinase-like (PK-like)"/>
    <property type="match status" value="1"/>
</dbReference>
<evidence type="ECO:0000259" key="24">
    <source>
        <dbReference type="SMART" id="SM00090"/>
    </source>
</evidence>
<dbReference type="OrthoDB" id="75419at2759"/>
<dbReference type="InterPro" id="IPR030484">
    <property type="entry name" value="Rio2"/>
</dbReference>
<evidence type="ECO:0000256" key="5">
    <source>
        <dbReference type="ARBA" id="ARBA00012513"/>
    </source>
</evidence>
<evidence type="ECO:0000256" key="14">
    <source>
        <dbReference type="ARBA" id="ARBA00022840"/>
    </source>
</evidence>
<evidence type="ECO:0000256" key="12">
    <source>
        <dbReference type="ARBA" id="ARBA00022741"/>
    </source>
</evidence>
<dbReference type="Gene3D" id="1.10.510.10">
    <property type="entry name" value="Transferase(Phosphotransferase) domain 1"/>
    <property type="match status" value="1"/>
</dbReference>
<keyword evidence="7" id="KW-0690">Ribosome biogenesis</keyword>
<evidence type="ECO:0000256" key="19">
    <source>
        <dbReference type="ARBA" id="ARBA00064676"/>
    </source>
</evidence>
<dbReference type="FunFam" id="1.10.510.10:FF:000307">
    <property type="entry name" value="Serine/threonine-protein kinase RIO2"/>
    <property type="match status" value="1"/>
</dbReference>
<feature type="compositionally biased region" description="Basic and acidic residues" evidence="23">
    <location>
        <begin position="471"/>
        <end position="481"/>
    </location>
</feature>
<comment type="similarity">
    <text evidence="4">Belongs to the EPG5 family.</text>
</comment>
<dbReference type="EMBL" id="QNUK01000042">
    <property type="protein sequence ID" value="KAF5905630.1"/>
    <property type="molecule type" value="Genomic_DNA"/>
</dbReference>
<dbReference type="SUPFAM" id="SSF46785">
    <property type="entry name" value="Winged helix' DNA-binding domain"/>
    <property type="match status" value="1"/>
</dbReference>
<evidence type="ECO:0000256" key="7">
    <source>
        <dbReference type="ARBA" id="ARBA00022517"/>
    </source>
</evidence>
<evidence type="ECO:0000313" key="26">
    <source>
        <dbReference type="Proteomes" id="UP000727407"/>
    </source>
</evidence>
<keyword evidence="11" id="KW-0479">Metal-binding</keyword>
<dbReference type="GO" id="GO:0005524">
    <property type="term" value="F:ATP binding"/>
    <property type="evidence" value="ECO:0007669"/>
    <property type="project" value="UniProtKB-KW"/>
</dbReference>
<dbReference type="InterPro" id="IPR058750">
    <property type="entry name" value="TPR_Epg5"/>
</dbReference>
<keyword evidence="15" id="KW-0460">Magnesium</keyword>
<feature type="region of interest" description="Disordered" evidence="23">
    <location>
        <begin position="309"/>
        <end position="340"/>
    </location>
</feature>
<dbReference type="InterPro" id="IPR000687">
    <property type="entry name" value="RIO_kinase"/>
</dbReference>
<dbReference type="CDD" id="cd05144">
    <property type="entry name" value="RIO2_C"/>
    <property type="match status" value="1"/>
</dbReference>
<keyword evidence="13" id="KW-0418">Kinase</keyword>
<dbReference type="Pfam" id="PF09202">
    <property type="entry name" value="Rio2_N"/>
    <property type="match status" value="1"/>
</dbReference>
<dbReference type="InterPro" id="IPR011009">
    <property type="entry name" value="Kinase-like_dom_sf"/>
</dbReference>
<dbReference type="InterPro" id="IPR059030">
    <property type="entry name" value="TPR_Epg5_mid"/>
</dbReference>
<comment type="caution">
    <text evidence="25">The sequence shown here is derived from an EMBL/GenBank/DDBJ whole genome shotgun (WGS) entry which is preliminary data.</text>
</comment>
<evidence type="ECO:0000256" key="11">
    <source>
        <dbReference type="ARBA" id="ARBA00022723"/>
    </source>
</evidence>
<keyword evidence="16" id="KW-0072">Autophagy</keyword>
<feature type="compositionally biased region" description="Low complexity" evidence="23">
    <location>
        <begin position="447"/>
        <end position="461"/>
    </location>
</feature>
<feature type="domain" description="RIO kinase" evidence="24">
    <location>
        <begin position="66"/>
        <end position="292"/>
    </location>
</feature>
<evidence type="ECO:0000256" key="9">
    <source>
        <dbReference type="ARBA" id="ARBA00022553"/>
    </source>
</evidence>
<evidence type="ECO:0000256" key="10">
    <source>
        <dbReference type="ARBA" id="ARBA00022679"/>
    </source>
</evidence>
<comment type="similarity">
    <text evidence="3">Belongs to the protein kinase superfamily. RIO-type Ser/Thr kinase family.</text>
</comment>
<dbReference type="GO" id="GO:0042254">
    <property type="term" value="P:ribosome biogenesis"/>
    <property type="evidence" value="ECO:0007669"/>
    <property type="project" value="UniProtKB-KW"/>
</dbReference>
<comment type="subunit">
    <text evidence="19">Associated with late 40S pre-ribosomal particles. Interacts with PLK1 (via its N-terminus).</text>
</comment>
<evidence type="ECO:0000256" key="13">
    <source>
        <dbReference type="ARBA" id="ARBA00022777"/>
    </source>
</evidence>
<keyword evidence="12" id="KW-0547">Nucleotide-binding</keyword>
<reference evidence="25" key="1">
    <citation type="submission" date="2020-07" db="EMBL/GenBank/DDBJ databases">
        <title>Clarias magur genome sequencing, assembly and annotation.</title>
        <authorList>
            <person name="Kushwaha B."/>
            <person name="Kumar R."/>
            <person name="Das P."/>
            <person name="Joshi C.G."/>
            <person name="Kumar D."/>
            <person name="Nagpure N.S."/>
            <person name="Pandey M."/>
            <person name="Agarwal S."/>
            <person name="Srivastava S."/>
            <person name="Singh M."/>
            <person name="Sahoo L."/>
            <person name="Jayasankar P."/>
            <person name="Meher P.K."/>
            <person name="Koringa P.G."/>
            <person name="Iquebal M.A."/>
            <person name="Das S.P."/>
            <person name="Bit A."/>
            <person name="Patnaik S."/>
            <person name="Patel N."/>
            <person name="Shah T.M."/>
            <person name="Hinsu A."/>
            <person name="Jena J.K."/>
        </authorList>
    </citation>
    <scope>NUCLEOTIDE SEQUENCE</scope>
    <source>
        <strain evidence="25">CIFAMagur01</strain>
        <tissue evidence="25">Testis</tissue>
    </source>
</reference>
<proteinExistence type="inferred from homology"/>
<evidence type="ECO:0000256" key="23">
    <source>
        <dbReference type="SAM" id="MobiDB-lite"/>
    </source>
</evidence>
<dbReference type="PANTHER" id="PTHR31139:SF4">
    <property type="entry name" value="ECTOPIC P GRANULES PROTEIN 5 HOMOLOG"/>
    <property type="match status" value="1"/>
</dbReference>
<dbReference type="Pfam" id="PF26103">
    <property type="entry name" value="TPR_Epg5"/>
    <property type="match status" value="1"/>
</dbReference>
<evidence type="ECO:0000256" key="17">
    <source>
        <dbReference type="ARBA" id="ARBA00047899"/>
    </source>
</evidence>
<dbReference type="PANTHER" id="PTHR31139">
    <property type="entry name" value="ECTOPIC P GRANULES PROTEIN 5 HOMOLOG"/>
    <property type="match status" value="1"/>
</dbReference>
<dbReference type="GO" id="GO:0004674">
    <property type="term" value="F:protein serine/threonine kinase activity"/>
    <property type="evidence" value="ECO:0007669"/>
    <property type="project" value="UniProtKB-KW"/>
</dbReference>
<feature type="compositionally biased region" description="Acidic residues" evidence="23">
    <location>
        <begin position="322"/>
        <end position="335"/>
    </location>
</feature>
<comment type="subcellular location">
    <subcellularLocation>
        <location evidence="2">Cytoplasm</location>
    </subcellularLocation>
</comment>
<feature type="region of interest" description="Disordered" evidence="23">
    <location>
        <begin position="436"/>
        <end position="568"/>
    </location>
</feature>
<dbReference type="Pfam" id="PF01163">
    <property type="entry name" value="RIO1"/>
    <property type="match status" value="1"/>
</dbReference>
<organism evidence="25 26">
    <name type="scientific">Clarias magur</name>
    <name type="common">Asian catfish</name>
    <name type="synonym">Macropteronotus magur</name>
    <dbReference type="NCBI Taxonomy" id="1594786"/>
    <lineage>
        <taxon>Eukaryota</taxon>
        <taxon>Metazoa</taxon>
        <taxon>Chordata</taxon>
        <taxon>Craniata</taxon>
        <taxon>Vertebrata</taxon>
        <taxon>Euteleostomi</taxon>
        <taxon>Actinopterygii</taxon>
        <taxon>Neopterygii</taxon>
        <taxon>Teleostei</taxon>
        <taxon>Ostariophysi</taxon>
        <taxon>Siluriformes</taxon>
        <taxon>Clariidae</taxon>
        <taxon>Clarias</taxon>
    </lineage>
</organism>
<protein>
    <recommendedName>
        <fullName evidence="20">Serine/threonine-protein kinase RIO2</fullName>
        <ecNumber evidence="5">2.7.11.1</ecNumber>
    </recommendedName>
    <alternativeName>
        <fullName evidence="22">RIO kinase 2</fullName>
    </alternativeName>
    <alternativeName>
        <fullName evidence="21">Serine/threonine-protein kinase rio2</fullName>
    </alternativeName>
</protein>
<dbReference type="InterPro" id="IPR036390">
    <property type="entry name" value="WH_DNA-bd_sf"/>
</dbReference>
<evidence type="ECO:0000256" key="21">
    <source>
        <dbReference type="ARBA" id="ARBA00068837"/>
    </source>
</evidence>
<evidence type="ECO:0000256" key="16">
    <source>
        <dbReference type="ARBA" id="ARBA00023006"/>
    </source>
</evidence>
<evidence type="ECO:0000313" key="25">
    <source>
        <dbReference type="EMBL" id="KAF5905630.1"/>
    </source>
</evidence>
<dbReference type="InterPro" id="IPR051436">
    <property type="entry name" value="Autophagy-related_EPG5"/>
</dbReference>